<evidence type="ECO:0000313" key="1">
    <source>
        <dbReference type="EMBL" id="CAB4294391.1"/>
    </source>
</evidence>
<reference evidence="2" key="1">
    <citation type="journal article" date="2020" name="Genome Biol.">
        <title>Gamete binning: chromosome-level and haplotype-resolved genome assembly enabled by high-throughput single-cell sequencing of gamete genomes.</title>
        <authorList>
            <person name="Campoy J.A."/>
            <person name="Sun H."/>
            <person name="Goel M."/>
            <person name="Jiao W.-B."/>
            <person name="Folz-Donahue K."/>
            <person name="Wang N."/>
            <person name="Rubio M."/>
            <person name="Liu C."/>
            <person name="Kukat C."/>
            <person name="Ruiz D."/>
            <person name="Huettel B."/>
            <person name="Schneeberger K."/>
        </authorList>
    </citation>
    <scope>NUCLEOTIDE SEQUENCE [LARGE SCALE GENOMIC DNA]</scope>
    <source>
        <strain evidence="2">cv. Rojo Pasion</strain>
    </source>
</reference>
<name>A0A6J5W296_PRUAR</name>
<gene>
    <name evidence="1" type="ORF">ORAREDHAP_LOCUS4947</name>
</gene>
<dbReference type="EMBL" id="CAEKKB010000001">
    <property type="protein sequence ID" value="CAB4294391.1"/>
    <property type="molecule type" value="Genomic_DNA"/>
</dbReference>
<keyword evidence="2" id="KW-1185">Reference proteome</keyword>
<sequence length="97" mass="10859">MGPTFATLAFNRFTNICPFLFLCFVEIQKDSMRWSWAVNRGIEFLGANSGGFHGLIKLEPPNCLGFTELEPPNCLGFTELEPPNCLGLIEIEALYLD</sequence>
<protein>
    <submittedName>
        <fullName evidence="1">Uncharacterized protein</fullName>
    </submittedName>
</protein>
<dbReference type="Proteomes" id="UP000507245">
    <property type="component" value="Unassembled WGS sequence"/>
</dbReference>
<proteinExistence type="predicted"/>
<organism evidence="1 2">
    <name type="scientific">Prunus armeniaca</name>
    <name type="common">Apricot</name>
    <name type="synonym">Armeniaca vulgaris</name>
    <dbReference type="NCBI Taxonomy" id="36596"/>
    <lineage>
        <taxon>Eukaryota</taxon>
        <taxon>Viridiplantae</taxon>
        <taxon>Streptophyta</taxon>
        <taxon>Embryophyta</taxon>
        <taxon>Tracheophyta</taxon>
        <taxon>Spermatophyta</taxon>
        <taxon>Magnoliopsida</taxon>
        <taxon>eudicotyledons</taxon>
        <taxon>Gunneridae</taxon>
        <taxon>Pentapetalae</taxon>
        <taxon>rosids</taxon>
        <taxon>fabids</taxon>
        <taxon>Rosales</taxon>
        <taxon>Rosaceae</taxon>
        <taxon>Amygdaloideae</taxon>
        <taxon>Amygdaleae</taxon>
        <taxon>Prunus</taxon>
    </lineage>
</organism>
<dbReference type="AlphaFoldDB" id="A0A6J5W296"/>
<accession>A0A6J5W296</accession>
<evidence type="ECO:0000313" key="2">
    <source>
        <dbReference type="Proteomes" id="UP000507245"/>
    </source>
</evidence>